<keyword evidence="1" id="KW-1133">Transmembrane helix</keyword>
<proteinExistence type="predicted"/>
<sequence>MRKIIFIGQSGDKAVYYNTRTREALVANKSALLNTEGARETNKAIIPLMFAFVFLGIIGGLVAIPAFSGFRYSSWMVPPYIVAQFFVCFGFIWMMEEALYKEVKQVQGASSQQFAKAVYSNLLWENFSKKKATFGKMFIFMIVMLLVFMTTIVIFVATIPSIIDSFNKQETFDIQIFFTLLAGLFPAVSYLLLFQNNPIRWLLSVRKYEQGKVIFAEEKEKIDLHTKLDEEYK</sequence>
<keyword evidence="1" id="KW-0472">Membrane</keyword>
<feature type="transmembrane region" description="Helical" evidence="1">
    <location>
        <begin position="48"/>
        <end position="70"/>
    </location>
</feature>
<accession>A0A5B0DLJ3</accession>
<feature type="transmembrane region" description="Helical" evidence="1">
    <location>
        <begin position="174"/>
        <end position="194"/>
    </location>
</feature>
<dbReference type="RefSeq" id="WP_149517349.1">
    <property type="nucleotide sequence ID" value="NZ_VSJJ01000001.1"/>
</dbReference>
<evidence type="ECO:0000313" key="2">
    <source>
        <dbReference type="EMBL" id="KAA0967338.1"/>
    </source>
</evidence>
<organism evidence="2 3">
    <name type="scientific">Streptococcus cristatus</name>
    <dbReference type="NCBI Taxonomy" id="45634"/>
    <lineage>
        <taxon>Bacteria</taxon>
        <taxon>Bacillati</taxon>
        <taxon>Bacillota</taxon>
        <taxon>Bacilli</taxon>
        <taxon>Lactobacillales</taxon>
        <taxon>Streptococcaceae</taxon>
        <taxon>Streptococcus</taxon>
    </lineage>
</organism>
<gene>
    <name evidence="2" type="ORF">FXF62_01310</name>
</gene>
<keyword evidence="1" id="KW-0812">Transmembrane</keyword>
<reference evidence="2 3" key="1">
    <citation type="submission" date="2019-08" db="EMBL/GenBank/DDBJ databases">
        <title>Genome sequence and analysis of Streptococcus cristatus strain S22 isolated from throat swab of children scarlet fever in Hangzhou, China.</title>
        <authorList>
            <person name="Huang Y."/>
            <person name="Xie L."/>
        </authorList>
    </citation>
    <scope>NUCLEOTIDE SEQUENCE [LARGE SCALE GENOMIC DNA]</scope>
    <source>
        <strain evidence="2 3">S22</strain>
    </source>
</reference>
<dbReference type="Proteomes" id="UP000323039">
    <property type="component" value="Unassembled WGS sequence"/>
</dbReference>
<comment type="caution">
    <text evidence="2">The sequence shown here is derived from an EMBL/GenBank/DDBJ whole genome shotgun (WGS) entry which is preliminary data.</text>
</comment>
<evidence type="ECO:0000256" key="1">
    <source>
        <dbReference type="SAM" id="Phobius"/>
    </source>
</evidence>
<feature type="transmembrane region" description="Helical" evidence="1">
    <location>
        <begin position="138"/>
        <end position="162"/>
    </location>
</feature>
<dbReference type="EMBL" id="VSJJ01000001">
    <property type="protein sequence ID" value="KAA0967338.1"/>
    <property type="molecule type" value="Genomic_DNA"/>
</dbReference>
<dbReference type="AlphaFoldDB" id="A0A5B0DLJ3"/>
<feature type="transmembrane region" description="Helical" evidence="1">
    <location>
        <begin position="76"/>
        <end position="95"/>
    </location>
</feature>
<protein>
    <submittedName>
        <fullName evidence="2">Uncharacterized protein</fullName>
    </submittedName>
</protein>
<name>A0A5B0DLJ3_STRCR</name>
<evidence type="ECO:0000313" key="3">
    <source>
        <dbReference type="Proteomes" id="UP000323039"/>
    </source>
</evidence>